<dbReference type="InterPro" id="IPR002616">
    <property type="entry name" value="tRNA_ribo_trans-like"/>
</dbReference>
<dbReference type="SUPFAM" id="SSF51713">
    <property type="entry name" value="tRNA-guanine transglycosylase"/>
    <property type="match status" value="1"/>
</dbReference>
<dbReference type="Pfam" id="PF01702">
    <property type="entry name" value="TGT"/>
    <property type="match status" value="1"/>
</dbReference>
<dbReference type="EMBL" id="JAMYWD010000012">
    <property type="protein sequence ID" value="KAJ4953356.1"/>
    <property type="molecule type" value="Genomic_DNA"/>
</dbReference>
<proteinExistence type="inferred from homology"/>
<evidence type="ECO:0000259" key="6">
    <source>
        <dbReference type="Pfam" id="PF01702"/>
    </source>
</evidence>
<dbReference type="OrthoDB" id="27601at2759"/>
<gene>
    <name evidence="7" type="ORF">NE237_030188</name>
</gene>
<dbReference type="PANTHER" id="PTHR46064:SF1">
    <property type="entry name" value="QUEUINE TRNA-RIBOSYLTRANSFERASE ACCESSORY SUBUNIT 2"/>
    <property type="match status" value="1"/>
</dbReference>
<feature type="binding site" evidence="5">
    <location>
        <position position="324"/>
    </location>
    <ligand>
        <name>Zn(2+)</name>
        <dbReference type="ChEBI" id="CHEBI:29105"/>
    </ligand>
</feature>
<dbReference type="GO" id="GO:0005737">
    <property type="term" value="C:cytoplasm"/>
    <property type="evidence" value="ECO:0007669"/>
    <property type="project" value="UniProtKB-SubCell"/>
</dbReference>
<dbReference type="Proteomes" id="UP001141806">
    <property type="component" value="Unassembled WGS sequence"/>
</dbReference>
<dbReference type="PANTHER" id="PTHR46064">
    <property type="entry name" value="QUEUINE TRNA-RIBOSYLTRANSFERASE ACCESSORY SUBUNIT 2"/>
    <property type="match status" value="1"/>
</dbReference>
<comment type="function">
    <text evidence="5">Non-catalytic subunit of the queuine tRNA-ribosyltransferase (TGT) that catalyzes the base-exchange of a guanine (G) residue with queuine (Q) at position 34 (anticodon wobble position) in tRNAs with GU(N) anticodons (tRNA-Asp, -Asn, -His and -Tyr), resulting in the hypermodified nucleoside queuosine (7-(((4,5-cis-dihydroxy-2-cyclopenten-1-yl)amino)methyl)-7-deazaguanosine).</text>
</comment>
<keyword evidence="1 5" id="KW-0963">Cytoplasm</keyword>
<organism evidence="7 8">
    <name type="scientific">Protea cynaroides</name>
    <dbReference type="NCBI Taxonomy" id="273540"/>
    <lineage>
        <taxon>Eukaryota</taxon>
        <taxon>Viridiplantae</taxon>
        <taxon>Streptophyta</taxon>
        <taxon>Embryophyta</taxon>
        <taxon>Tracheophyta</taxon>
        <taxon>Spermatophyta</taxon>
        <taxon>Magnoliopsida</taxon>
        <taxon>Proteales</taxon>
        <taxon>Proteaceae</taxon>
        <taxon>Protea</taxon>
    </lineage>
</organism>
<dbReference type="GO" id="GO:0006400">
    <property type="term" value="P:tRNA modification"/>
    <property type="evidence" value="ECO:0007669"/>
    <property type="project" value="InterPro"/>
</dbReference>
<keyword evidence="4 5" id="KW-0862">Zinc</keyword>
<dbReference type="AlphaFoldDB" id="A0A9Q0JVI7"/>
<reference evidence="7" key="1">
    <citation type="journal article" date="2023" name="Plant J.">
        <title>The genome of the king protea, Protea cynaroides.</title>
        <authorList>
            <person name="Chang J."/>
            <person name="Duong T.A."/>
            <person name="Schoeman C."/>
            <person name="Ma X."/>
            <person name="Roodt D."/>
            <person name="Barker N."/>
            <person name="Li Z."/>
            <person name="Van de Peer Y."/>
            <person name="Mizrachi E."/>
        </authorList>
    </citation>
    <scope>NUCLEOTIDE SEQUENCE</scope>
    <source>
        <tissue evidence="7">Young leaves</tissue>
    </source>
</reference>
<accession>A0A9Q0JVI7</accession>
<dbReference type="NCBIfam" id="TIGR00449">
    <property type="entry name" value="tgt_general"/>
    <property type="match status" value="1"/>
</dbReference>
<evidence type="ECO:0000256" key="3">
    <source>
        <dbReference type="ARBA" id="ARBA00022723"/>
    </source>
</evidence>
<dbReference type="InterPro" id="IPR028592">
    <property type="entry name" value="QTRTD1"/>
</dbReference>
<feature type="binding site" evidence="5">
    <location>
        <position position="355"/>
    </location>
    <ligand>
        <name>Zn(2+)</name>
        <dbReference type="ChEBI" id="CHEBI:29105"/>
    </ligand>
</feature>
<dbReference type="HAMAP" id="MF_03043">
    <property type="entry name" value="QTRT2"/>
    <property type="match status" value="1"/>
</dbReference>
<evidence type="ECO:0000256" key="1">
    <source>
        <dbReference type="ARBA" id="ARBA00022490"/>
    </source>
</evidence>
<keyword evidence="2 5" id="KW-0819">tRNA processing</keyword>
<keyword evidence="3 5" id="KW-0479">Metal-binding</keyword>
<dbReference type="InterPro" id="IPR050852">
    <property type="entry name" value="Queuine_tRNA-ribosyltrfase"/>
</dbReference>
<sequence>MQFAVKAWSNGRARAGVLQLSSCPNSIETPALLLSTMKGLPEFIAPHLLQFLPSPDSHLLQTSPLHFLECPSPKTISSIGGLHQMVGLTEYAFVAAPRDSIQCLPNCEGTNKFGASFETPCGRRLIKPKEYVEMISSMEPDIWASMADEVPAWVSEKRNRTSVDRTVRWLDDCIALNVAGGGAIFGAIVGGSSVEERCRCAQEVVRRNVSGFWIGGFGLGESMEERSALLNAVTDVLPDERPRQVSGLGLPEEILQGVAAGIDLFDSTYIHHLTLGGFALTFQLDGTDNHVSGSQLSEIGSDHTKINLRATVYRKDTSPIVDGCSCYACQNHTRAYINHLLNVHEMLAQILLEIHNTHHYLGFFRLVRAAIKAGEFDQFRQKFIESRRDHLVFAMVSQLQNAEEHGHGAIKPSPKCLRPNGWIELDSGNNEEKKETSRSRSSNFTCHRARLRNGRRSCDDERGVFIIAAWGRYVWMWKAFAPLAISNAITDLCAPETRTPTF</sequence>
<feature type="binding site" evidence="5">
    <location>
        <position position="329"/>
    </location>
    <ligand>
        <name>Zn(2+)</name>
        <dbReference type="ChEBI" id="CHEBI:29105"/>
    </ligand>
</feature>
<dbReference type="GO" id="GO:0046872">
    <property type="term" value="F:metal ion binding"/>
    <property type="evidence" value="ECO:0007669"/>
    <property type="project" value="UniProtKB-KW"/>
</dbReference>
<evidence type="ECO:0000256" key="4">
    <source>
        <dbReference type="ARBA" id="ARBA00022833"/>
    </source>
</evidence>
<comment type="similarity">
    <text evidence="5">Belongs to the queuine tRNA-ribosyltransferase family. QTRT2 subfamily.</text>
</comment>
<dbReference type="FunFam" id="3.20.20.105:FF:000003">
    <property type="entry name" value="Queuine tRNA-ribosyltransferase accessory subunit 2"/>
    <property type="match status" value="1"/>
</dbReference>
<dbReference type="InterPro" id="IPR036511">
    <property type="entry name" value="TGT-like_sf"/>
</dbReference>
<feature type="binding site" evidence="5">
    <location>
        <position position="326"/>
    </location>
    <ligand>
        <name>Zn(2+)</name>
        <dbReference type="ChEBI" id="CHEBI:29105"/>
    </ligand>
</feature>
<evidence type="ECO:0000256" key="5">
    <source>
        <dbReference type="HAMAP-Rule" id="MF_03043"/>
    </source>
</evidence>
<name>A0A9Q0JVI7_9MAGN</name>
<dbReference type="GO" id="GO:0008479">
    <property type="term" value="F:tRNA-guanosine(34) queuine transglycosylase activity"/>
    <property type="evidence" value="ECO:0007669"/>
    <property type="project" value="UniProtKB-UniRule"/>
</dbReference>
<comment type="caution">
    <text evidence="7">The sequence shown here is derived from an EMBL/GenBank/DDBJ whole genome shotgun (WGS) entry which is preliminary data.</text>
</comment>
<protein>
    <recommendedName>
        <fullName evidence="5">Queuine tRNA-ribosyltransferase accessory subunit 2</fullName>
    </recommendedName>
    <alternativeName>
        <fullName evidence="5">Queuine tRNA-ribosyltransferase domain-containing protein 1</fullName>
    </alternativeName>
</protein>
<comment type="cofactor">
    <cofactor evidence="5">
        <name>Zn(2+)</name>
        <dbReference type="ChEBI" id="CHEBI:29105"/>
    </cofactor>
    <text evidence="5">Binds 1 zinc ion per subunit.</text>
</comment>
<evidence type="ECO:0000256" key="2">
    <source>
        <dbReference type="ARBA" id="ARBA00022694"/>
    </source>
</evidence>
<comment type="subcellular location">
    <subcellularLocation>
        <location evidence="5">Cytoplasm</location>
    </subcellularLocation>
</comment>
<comment type="subunit">
    <text evidence="5">Heterodimer of a catalytic subunit and an accessory subunit.</text>
</comment>
<feature type="domain" description="tRNA-guanine(15) transglycosylase-like" evidence="6">
    <location>
        <begin position="12"/>
        <end position="387"/>
    </location>
</feature>
<evidence type="ECO:0000313" key="7">
    <source>
        <dbReference type="EMBL" id="KAJ4953356.1"/>
    </source>
</evidence>
<keyword evidence="8" id="KW-1185">Reference proteome</keyword>
<dbReference type="Gene3D" id="3.20.20.105">
    <property type="entry name" value="Queuine tRNA-ribosyltransferase-like"/>
    <property type="match status" value="1"/>
</dbReference>
<evidence type="ECO:0000313" key="8">
    <source>
        <dbReference type="Proteomes" id="UP001141806"/>
    </source>
</evidence>